<evidence type="ECO:0000256" key="5">
    <source>
        <dbReference type="ARBA" id="ARBA00012053"/>
    </source>
</evidence>
<dbReference type="PROSITE" id="PS00169">
    <property type="entry name" value="D_ALA_DEHYDRATASE"/>
    <property type="match status" value="1"/>
</dbReference>
<dbReference type="STRING" id="370438.PTH_0975"/>
<dbReference type="PANTHER" id="PTHR11458">
    <property type="entry name" value="DELTA-AMINOLEVULINIC ACID DEHYDRATASE"/>
    <property type="match status" value="1"/>
</dbReference>
<dbReference type="GO" id="GO:0005829">
    <property type="term" value="C:cytosol"/>
    <property type="evidence" value="ECO:0007669"/>
    <property type="project" value="TreeGrafter"/>
</dbReference>
<proteinExistence type="inferred from homology"/>
<keyword evidence="8 16" id="KW-0456">Lyase</keyword>
<evidence type="ECO:0000256" key="12">
    <source>
        <dbReference type="PIRSR" id="PIRSR001415-1"/>
    </source>
</evidence>
<feature type="binding site" evidence="13">
    <location>
        <position position="274"/>
    </location>
    <ligand>
        <name>5-aminolevulinate</name>
        <dbReference type="ChEBI" id="CHEBI:356416"/>
        <label>2</label>
    </ligand>
</feature>
<dbReference type="EC" id="4.2.1.24" evidence="5 16"/>
<dbReference type="FunFam" id="3.20.20.70:FF:000019">
    <property type="entry name" value="Delta-aminolevulinic acid dehydratase"/>
    <property type="match status" value="1"/>
</dbReference>
<keyword evidence="7" id="KW-0350">Heme biosynthesis</keyword>
<dbReference type="HOGENOM" id="CLU_035731_0_0_9"/>
<comment type="pathway">
    <text evidence="2">Porphyrin-containing compound metabolism; protoporphyrin-IX biosynthesis; coproporphyrinogen-III from 5-aminolevulinate: step 1/4.</text>
</comment>
<protein>
    <recommendedName>
        <fullName evidence="6 16">Delta-aminolevulinic acid dehydratase</fullName>
        <ecNumber evidence="5 16">4.2.1.24</ecNumber>
    </recommendedName>
</protein>
<comment type="similarity">
    <text evidence="3 17">Belongs to the ALAD family.</text>
</comment>
<feature type="binding site" evidence="13">
    <location>
        <position position="205"/>
    </location>
    <ligand>
        <name>5-aminolevulinate</name>
        <dbReference type="ChEBI" id="CHEBI:356416"/>
        <label>1</label>
    </ligand>
</feature>
<reference evidence="19" key="1">
    <citation type="journal article" date="2008" name="Genome Res.">
        <title>The genome of Pelotomaculum thermopropionicum reveals niche-associated evolution in anaerobic microbiota.</title>
        <authorList>
            <person name="Kosaka T."/>
            <person name="Kato S."/>
            <person name="Shimoyama T."/>
            <person name="Ishii S."/>
            <person name="Abe T."/>
            <person name="Watanabe K."/>
        </authorList>
    </citation>
    <scope>NUCLEOTIDE SEQUENCE [LARGE SCALE GENOMIC DNA]</scope>
    <source>
        <strain evidence="19">DSM 13744 / JCM 10971 / SI</strain>
    </source>
</reference>
<dbReference type="AlphaFoldDB" id="A5D3L8"/>
<dbReference type="PANTHER" id="PTHR11458:SF0">
    <property type="entry name" value="DELTA-AMINOLEVULINIC ACID DEHYDRATASE"/>
    <property type="match status" value="1"/>
</dbReference>
<evidence type="ECO:0000256" key="13">
    <source>
        <dbReference type="PIRSR" id="PIRSR001415-2"/>
    </source>
</evidence>
<evidence type="ECO:0000256" key="9">
    <source>
        <dbReference type="ARBA" id="ARBA00023244"/>
    </source>
</evidence>
<dbReference type="Pfam" id="PF00490">
    <property type="entry name" value="ALAD"/>
    <property type="match status" value="1"/>
</dbReference>
<feature type="binding site" evidence="14">
    <location>
        <position position="120"/>
    </location>
    <ligand>
        <name>Zn(2+)</name>
        <dbReference type="ChEBI" id="CHEBI:29105"/>
        <note>catalytic</note>
    </ligand>
</feature>
<dbReference type="UniPathway" id="UPA00251">
    <property type="reaction ID" value="UER00318"/>
</dbReference>
<evidence type="ECO:0000256" key="2">
    <source>
        <dbReference type="ARBA" id="ARBA00004694"/>
    </source>
</evidence>
<comment type="subunit">
    <text evidence="4 16">Homooctamer.</text>
</comment>
<feature type="binding site" evidence="15">
    <location>
        <position position="233"/>
    </location>
    <ligand>
        <name>Mg(2+)</name>
        <dbReference type="ChEBI" id="CHEBI:18420"/>
    </ligand>
</feature>
<comment type="cofactor">
    <cofactor evidence="1">
        <name>Zn(2+)</name>
        <dbReference type="ChEBI" id="CHEBI:29105"/>
    </cofactor>
</comment>
<evidence type="ECO:0000256" key="6">
    <source>
        <dbReference type="ARBA" id="ARBA00020771"/>
    </source>
</evidence>
<dbReference type="GO" id="GO:0008270">
    <property type="term" value="F:zinc ion binding"/>
    <property type="evidence" value="ECO:0007669"/>
    <property type="project" value="TreeGrafter"/>
</dbReference>
<dbReference type="GO" id="GO:0006782">
    <property type="term" value="P:protoporphyrinogen IX biosynthetic process"/>
    <property type="evidence" value="ECO:0007669"/>
    <property type="project" value="UniProtKB-UniPathway"/>
</dbReference>
<gene>
    <name evidence="18" type="primary">HemB</name>
    <name evidence="18" type="ordered locus">PTH_0975</name>
</gene>
<dbReference type="SUPFAM" id="SSF51569">
    <property type="entry name" value="Aldolase"/>
    <property type="match status" value="1"/>
</dbReference>
<evidence type="ECO:0000256" key="14">
    <source>
        <dbReference type="PIRSR" id="PIRSR001415-3"/>
    </source>
</evidence>
<evidence type="ECO:0000256" key="10">
    <source>
        <dbReference type="ARBA" id="ARBA00025628"/>
    </source>
</evidence>
<comment type="catalytic activity">
    <reaction evidence="11 16">
        <text>2 5-aminolevulinate = porphobilinogen + 2 H2O + H(+)</text>
        <dbReference type="Rhea" id="RHEA:24064"/>
        <dbReference type="ChEBI" id="CHEBI:15377"/>
        <dbReference type="ChEBI" id="CHEBI:15378"/>
        <dbReference type="ChEBI" id="CHEBI:58126"/>
        <dbReference type="ChEBI" id="CHEBI:356416"/>
        <dbReference type="EC" id="4.2.1.24"/>
    </reaction>
</comment>
<evidence type="ECO:0000256" key="7">
    <source>
        <dbReference type="ARBA" id="ARBA00023133"/>
    </source>
</evidence>
<dbReference type="SMART" id="SM01004">
    <property type="entry name" value="ALAD"/>
    <property type="match status" value="1"/>
</dbReference>
<dbReference type="KEGG" id="pth:PTH_0975"/>
<evidence type="ECO:0000256" key="3">
    <source>
        <dbReference type="ARBA" id="ARBA00008055"/>
    </source>
</evidence>
<keyword evidence="14" id="KW-0862">Zinc</keyword>
<keyword evidence="9 16" id="KW-0627">Porphyrin biosynthesis</keyword>
<dbReference type="InterPro" id="IPR030656">
    <property type="entry name" value="ALAD_AS"/>
</dbReference>
<keyword evidence="19" id="KW-1185">Reference proteome</keyword>
<organism evidence="18 19">
    <name type="scientific">Pelotomaculum thermopropionicum (strain DSM 13744 / JCM 10971 / SI)</name>
    <dbReference type="NCBI Taxonomy" id="370438"/>
    <lineage>
        <taxon>Bacteria</taxon>
        <taxon>Bacillati</taxon>
        <taxon>Bacillota</taxon>
        <taxon>Clostridia</taxon>
        <taxon>Eubacteriales</taxon>
        <taxon>Desulfotomaculaceae</taxon>
        <taxon>Pelotomaculum</taxon>
    </lineage>
</organism>
<evidence type="ECO:0000313" key="19">
    <source>
        <dbReference type="Proteomes" id="UP000006556"/>
    </source>
</evidence>
<evidence type="ECO:0000256" key="4">
    <source>
        <dbReference type="ARBA" id="ARBA00011823"/>
    </source>
</evidence>
<dbReference type="PIRSF" id="PIRSF001415">
    <property type="entry name" value="Porphbilin_synth"/>
    <property type="match status" value="1"/>
</dbReference>
<accession>A5D3L8</accession>
<evidence type="ECO:0000256" key="11">
    <source>
        <dbReference type="ARBA" id="ARBA00047651"/>
    </source>
</evidence>
<dbReference type="InterPro" id="IPR001731">
    <property type="entry name" value="ALAD"/>
</dbReference>
<dbReference type="Gene3D" id="3.20.20.70">
    <property type="entry name" value="Aldolase class I"/>
    <property type="match status" value="1"/>
</dbReference>
<evidence type="ECO:0000256" key="17">
    <source>
        <dbReference type="RuleBase" id="RU004161"/>
    </source>
</evidence>
<feature type="binding site" evidence="13">
    <location>
        <position position="217"/>
    </location>
    <ligand>
        <name>5-aminolevulinate</name>
        <dbReference type="ChEBI" id="CHEBI:356416"/>
        <label>1</label>
    </ligand>
</feature>
<dbReference type="eggNOG" id="COG0113">
    <property type="taxonomic scope" value="Bacteria"/>
</dbReference>
<feature type="binding site" evidence="14">
    <location>
        <position position="122"/>
    </location>
    <ligand>
        <name>Zn(2+)</name>
        <dbReference type="ChEBI" id="CHEBI:29105"/>
        <note>catalytic</note>
    </ligand>
</feature>
<comment type="function">
    <text evidence="10">Catalyzes an early step in the biosynthesis of tetrapyrroles. Binds two molecules of 5-aminolevulinate per subunit, each at a distinct site, and catalyzes their condensation to form porphobilinogen.</text>
</comment>
<sequence length="327" mass="36033">MAFPVNRPRRLRKNENLRRLVREARLSVDDLVYPVFVTHGRGVARPVESMPGICNYSIDRLLEELEEVAALNIPAVLPFGVPEAKDELGSGAYAEDGIIQQAVRAIKEAYPGLLVITDICLCEYTSHGHCGVVENGQVLNDPTLDLLARTAVSHARAGADMVAPSDMMDGRVGAIRRALDENGFADVPIMAYSAKYASAFYGPFREAAGSAPQFGDRKAYQMDPANSDEALREVWLDIEEGADIVMVKPALAYMDVIRRVKDDYGYPVAAYNVSGEYSMVKAAAQRGWVDEQRIVMEILTGLKRAGADIIITYHAKDAARWLREGRQ</sequence>
<feature type="binding site" evidence="14">
    <location>
        <position position="130"/>
    </location>
    <ligand>
        <name>Zn(2+)</name>
        <dbReference type="ChEBI" id="CHEBI:29105"/>
        <note>catalytic</note>
    </ligand>
</feature>
<keyword evidence="15" id="KW-0460">Magnesium</keyword>
<dbReference type="GO" id="GO:0004655">
    <property type="term" value="F:porphobilinogen synthase activity"/>
    <property type="evidence" value="ECO:0007669"/>
    <property type="project" value="UniProtKB-EC"/>
</dbReference>
<dbReference type="CDD" id="cd00384">
    <property type="entry name" value="ALAD_PBGS"/>
    <property type="match status" value="1"/>
</dbReference>
<feature type="active site" description="Schiff-base intermediate with substrate" evidence="12">
    <location>
        <position position="195"/>
    </location>
</feature>
<evidence type="ECO:0000256" key="1">
    <source>
        <dbReference type="ARBA" id="ARBA00001947"/>
    </source>
</evidence>
<dbReference type="PRINTS" id="PR00144">
    <property type="entry name" value="DALDHYDRTASE"/>
</dbReference>
<evidence type="ECO:0000313" key="18">
    <source>
        <dbReference type="EMBL" id="BAF59156.1"/>
    </source>
</evidence>
<dbReference type="EMBL" id="AP009389">
    <property type="protein sequence ID" value="BAF59156.1"/>
    <property type="molecule type" value="Genomic_DNA"/>
</dbReference>
<dbReference type="InterPro" id="IPR013785">
    <property type="entry name" value="Aldolase_TIM"/>
</dbReference>
<name>A5D3L8_PELTS</name>
<dbReference type="Proteomes" id="UP000006556">
    <property type="component" value="Chromosome"/>
</dbReference>
<keyword evidence="14" id="KW-0479">Metal-binding</keyword>
<evidence type="ECO:0000256" key="15">
    <source>
        <dbReference type="PIRSR" id="PIRSR001415-5"/>
    </source>
</evidence>
<feature type="active site" description="Schiff-base intermediate with substrate" evidence="12">
    <location>
        <position position="248"/>
    </location>
</feature>
<evidence type="ECO:0000256" key="8">
    <source>
        <dbReference type="ARBA" id="ARBA00023239"/>
    </source>
</evidence>
<feature type="binding site" evidence="13">
    <location>
        <position position="313"/>
    </location>
    <ligand>
        <name>5-aminolevulinate</name>
        <dbReference type="ChEBI" id="CHEBI:356416"/>
        <label>2</label>
    </ligand>
</feature>
<evidence type="ECO:0000256" key="16">
    <source>
        <dbReference type="RuleBase" id="RU000515"/>
    </source>
</evidence>
<dbReference type="NCBIfam" id="NF006762">
    <property type="entry name" value="PRK09283.1"/>
    <property type="match status" value="1"/>
</dbReference>